<evidence type="ECO:0000313" key="2">
    <source>
        <dbReference type="EMBL" id="KAK4104874.1"/>
    </source>
</evidence>
<organism evidence="2 3">
    <name type="scientific">Parathielavia hyrcaniae</name>
    <dbReference type="NCBI Taxonomy" id="113614"/>
    <lineage>
        <taxon>Eukaryota</taxon>
        <taxon>Fungi</taxon>
        <taxon>Dikarya</taxon>
        <taxon>Ascomycota</taxon>
        <taxon>Pezizomycotina</taxon>
        <taxon>Sordariomycetes</taxon>
        <taxon>Sordariomycetidae</taxon>
        <taxon>Sordariales</taxon>
        <taxon>Chaetomiaceae</taxon>
        <taxon>Parathielavia</taxon>
    </lineage>
</organism>
<name>A0AAN6Q7C3_9PEZI</name>
<feature type="compositionally biased region" description="Low complexity" evidence="1">
    <location>
        <begin position="528"/>
        <end position="578"/>
    </location>
</feature>
<feature type="region of interest" description="Disordered" evidence="1">
    <location>
        <begin position="89"/>
        <end position="111"/>
    </location>
</feature>
<feature type="region of interest" description="Disordered" evidence="1">
    <location>
        <begin position="1"/>
        <end position="28"/>
    </location>
</feature>
<feature type="compositionally biased region" description="Polar residues" evidence="1">
    <location>
        <begin position="1"/>
        <end position="17"/>
    </location>
</feature>
<feature type="compositionally biased region" description="Basic and acidic residues" evidence="1">
    <location>
        <begin position="18"/>
        <end position="28"/>
    </location>
</feature>
<accession>A0AAN6Q7C3</accession>
<dbReference type="Proteomes" id="UP001305647">
    <property type="component" value="Unassembled WGS sequence"/>
</dbReference>
<feature type="compositionally biased region" description="Polar residues" evidence="1">
    <location>
        <begin position="511"/>
        <end position="527"/>
    </location>
</feature>
<feature type="compositionally biased region" description="Low complexity" evidence="1">
    <location>
        <begin position="437"/>
        <end position="450"/>
    </location>
</feature>
<comment type="caution">
    <text evidence="2">The sequence shown here is derived from an EMBL/GenBank/DDBJ whole genome shotgun (WGS) entry which is preliminary data.</text>
</comment>
<feature type="region of interest" description="Disordered" evidence="1">
    <location>
        <begin position="290"/>
        <end position="580"/>
    </location>
</feature>
<protein>
    <submittedName>
        <fullName evidence="2">Uncharacterized protein</fullName>
    </submittedName>
</protein>
<evidence type="ECO:0000256" key="1">
    <source>
        <dbReference type="SAM" id="MobiDB-lite"/>
    </source>
</evidence>
<feature type="compositionally biased region" description="Polar residues" evidence="1">
    <location>
        <begin position="419"/>
        <end position="436"/>
    </location>
</feature>
<keyword evidence="3" id="KW-1185">Reference proteome</keyword>
<gene>
    <name evidence="2" type="ORF">N658DRAFT_192000</name>
</gene>
<proteinExistence type="predicted"/>
<dbReference type="AlphaFoldDB" id="A0AAN6Q7C3"/>
<reference evidence="2" key="1">
    <citation type="journal article" date="2023" name="Mol. Phylogenet. Evol.">
        <title>Genome-scale phylogeny and comparative genomics of the fungal order Sordariales.</title>
        <authorList>
            <person name="Hensen N."/>
            <person name="Bonometti L."/>
            <person name="Westerberg I."/>
            <person name="Brannstrom I.O."/>
            <person name="Guillou S."/>
            <person name="Cros-Aarteil S."/>
            <person name="Calhoun S."/>
            <person name="Haridas S."/>
            <person name="Kuo A."/>
            <person name="Mondo S."/>
            <person name="Pangilinan J."/>
            <person name="Riley R."/>
            <person name="LaButti K."/>
            <person name="Andreopoulos B."/>
            <person name="Lipzen A."/>
            <person name="Chen C."/>
            <person name="Yan M."/>
            <person name="Daum C."/>
            <person name="Ng V."/>
            <person name="Clum A."/>
            <person name="Steindorff A."/>
            <person name="Ohm R.A."/>
            <person name="Martin F."/>
            <person name="Silar P."/>
            <person name="Natvig D.O."/>
            <person name="Lalanne C."/>
            <person name="Gautier V."/>
            <person name="Ament-Velasquez S.L."/>
            <person name="Kruys A."/>
            <person name="Hutchinson M.I."/>
            <person name="Powell A.J."/>
            <person name="Barry K."/>
            <person name="Miller A.N."/>
            <person name="Grigoriev I.V."/>
            <person name="Debuchy R."/>
            <person name="Gladieux P."/>
            <person name="Hiltunen Thoren M."/>
            <person name="Johannesson H."/>
        </authorList>
    </citation>
    <scope>NUCLEOTIDE SEQUENCE</scope>
    <source>
        <strain evidence="2">CBS 757.83</strain>
    </source>
</reference>
<feature type="compositionally biased region" description="Low complexity" evidence="1">
    <location>
        <begin position="460"/>
        <end position="493"/>
    </location>
</feature>
<evidence type="ECO:0000313" key="3">
    <source>
        <dbReference type="Proteomes" id="UP001305647"/>
    </source>
</evidence>
<reference evidence="2" key="2">
    <citation type="submission" date="2023-05" db="EMBL/GenBank/DDBJ databases">
        <authorList>
            <consortium name="Lawrence Berkeley National Laboratory"/>
            <person name="Steindorff A."/>
            <person name="Hensen N."/>
            <person name="Bonometti L."/>
            <person name="Westerberg I."/>
            <person name="Brannstrom I.O."/>
            <person name="Guillou S."/>
            <person name="Cros-Aarteil S."/>
            <person name="Calhoun S."/>
            <person name="Haridas S."/>
            <person name="Kuo A."/>
            <person name="Mondo S."/>
            <person name="Pangilinan J."/>
            <person name="Riley R."/>
            <person name="Labutti K."/>
            <person name="Andreopoulos B."/>
            <person name="Lipzen A."/>
            <person name="Chen C."/>
            <person name="Yanf M."/>
            <person name="Daum C."/>
            <person name="Ng V."/>
            <person name="Clum A."/>
            <person name="Ohm R."/>
            <person name="Martin F."/>
            <person name="Silar P."/>
            <person name="Natvig D."/>
            <person name="Lalanne C."/>
            <person name="Gautier V."/>
            <person name="Ament-Velasquez S.L."/>
            <person name="Kruys A."/>
            <person name="Hutchinson M.I."/>
            <person name="Powell A.J."/>
            <person name="Barry K."/>
            <person name="Miller A.N."/>
            <person name="Grigoriev I.V."/>
            <person name="Debuchy R."/>
            <person name="Gladieux P."/>
            <person name="Thoren M.H."/>
            <person name="Johannesson H."/>
        </authorList>
    </citation>
    <scope>NUCLEOTIDE SEQUENCE</scope>
    <source>
        <strain evidence="2">CBS 757.83</strain>
    </source>
</reference>
<feature type="compositionally biased region" description="Low complexity" evidence="1">
    <location>
        <begin position="407"/>
        <end position="418"/>
    </location>
</feature>
<feature type="compositionally biased region" description="Polar residues" evidence="1">
    <location>
        <begin position="296"/>
        <end position="308"/>
    </location>
</feature>
<dbReference type="EMBL" id="MU863626">
    <property type="protein sequence ID" value="KAK4104874.1"/>
    <property type="molecule type" value="Genomic_DNA"/>
</dbReference>
<sequence length="628" mass="68719">MATQPTSAHASTTSLSQRLRDLGRLKRKNENIEEGFEVVHTPDRPSKLISPIEAPTEEECGDEIARWQRTSTKARSMFTRGQYGRADMQDGAAAATERDDDADEHARHHNATDLVRGRAAVGRGGVCGQQQQPALHHHDRPLVPVTQTQEGPPVFARQEQQEQTPAVGAQPGSDRADYAMFPAVPAPLFSGTPRSAPTSHPRSVSPALATVVGDNSLARARYTGARIDIFRHGSCPFCRKFFGNNPLPLFCPYPDCKRDLRRCLEFPNRREVEKAPPRLAQRALFYAQPGADARTTMDQGTTTRQPVPSLTVEAPTPVDDRLSARLGARPPPPPPPSVSARRQRSPSPYRELRTIYPTPLGFYNPGQPNQPPTPKRQRYTDKPLPPPPIPPARSERRPPPPPPPLSPSTSLSESISTRHQQLYRPSQQQHISSQIMKPSPLTTKPPSSRSHSYTPPATPSPSSSNATNSIDNSSRSSSTRTNNNTPSAASSPSHAPGDRAPASKYHMVHAQQHQELQIHGRSQPQQHSKSPSSTSTATATTFSSSSSSTSFGKGPGSRWTATTTATTRSTRPRSSTTTVDDREFLVAWKTPREVAQFERERRDMGDDADLFMDIIGEYGDGHGSKGLV</sequence>